<comment type="caution">
    <text evidence="2">The sequence shown here is derived from an EMBL/GenBank/DDBJ whole genome shotgun (WGS) entry which is preliminary data.</text>
</comment>
<proteinExistence type="predicted"/>
<evidence type="ECO:0000313" key="3">
    <source>
        <dbReference type="Proteomes" id="UP000233551"/>
    </source>
</evidence>
<feature type="region of interest" description="Disordered" evidence="1">
    <location>
        <begin position="159"/>
        <end position="182"/>
    </location>
</feature>
<dbReference type="AlphaFoldDB" id="A0A2I0HXG0"/>
<gene>
    <name evidence="2" type="ORF">CRG98_043226</name>
</gene>
<reference evidence="2 3" key="1">
    <citation type="submission" date="2017-11" db="EMBL/GenBank/DDBJ databases">
        <title>De-novo sequencing of pomegranate (Punica granatum L.) genome.</title>
        <authorList>
            <person name="Akparov Z."/>
            <person name="Amiraslanov A."/>
            <person name="Hajiyeva S."/>
            <person name="Abbasov M."/>
            <person name="Kaur K."/>
            <person name="Hamwieh A."/>
            <person name="Solovyev V."/>
            <person name="Salamov A."/>
            <person name="Braich B."/>
            <person name="Kosarev P."/>
            <person name="Mahmoud A."/>
            <person name="Hajiyev E."/>
            <person name="Babayeva S."/>
            <person name="Izzatullayeva V."/>
            <person name="Mammadov A."/>
            <person name="Mammadov A."/>
            <person name="Sharifova S."/>
            <person name="Ojaghi J."/>
            <person name="Eynullazada K."/>
            <person name="Bayramov B."/>
            <person name="Abdulazimova A."/>
            <person name="Shahmuradov I."/>
        </authorList>
    </citation>
    <scope>NUCLEOTIDE SEQUENCE [LARGE SCALE GENOMIC DNA]</scope>
    <source>
        <strain evidence="3">cv. AG2017</strain>
        <tissue evidence="2">Leaf</tissue>
    </source>
</reference>
<accession>A0A2I0HXG0</accession>
<protein>
    <submittedName>
        <fullName evidence="2">Uncharacterized protein</fullName>
    </submittedName>
</protein>
<evidence type="ECO:0000313" key="2">
    <source>
        <dbReference type="EMBL" id="PKI36385.1"/>
    </source>
</evidence>
<sequence length="182" mass="20069">MHPVSYIIKACSFIKRLLHVSNQPSAMSSNANSLCKTSHLDNFLWSARWSPGGPVAIECSAIAGLPLITHLGSILILPDRVNRQLGGLQDIPTEGGRTAYHLTRANTAPSAAERSLRVKEVQRLWGTRIMQRLYYPEHSTDEERAISATLAYVARFHPQGLEPTHQPRATPTSRALLGHSKS</sequence>
<name>A0A2I0HXG0_PUNGR</name>
<keyword evidence="3" id="KW-1185">Reference proteome</keyword>
<dbReference type="Proteomes" id="UP000233551">
    <property type="component" value="Unassembled WGS sequence"/>
</dbReference>
<dbReference type="EMBL" id="PGOL01004871">
    <property type="protein sequence ID" value="PKI36385.1"/>
    <property type="molecule type" value="Genomic_DNA"/>
</dbReference>
<evidence type="ECO:0000256" key="1">
    <source>
        <dbReference type="SAM" id="MobiDB-lite"/>
    </source>
</evidence>
<organism evidence="2 3">
    <name type="scientific">Punica granatum</name>
    <name type="common">Pomegranate</name>
    <dbReference type="NCBI Taxonomy" id="22663"/>
    <lineage>
        <taxon>Eukaryota</taxon>
        <taxon>Viridiplantae</taxon>
        <taxon>Streptophyta</taxon>
        <taxon>Embryophyta</taxon>
        <taxon>Tracheophyta</taxon>
        <taxon>Spermatophyta</taxon>
        <taxon>Magnoliopsida</taxon>
        <taxon>eudicotyledons</taxon>
        <taxon>Gunneridae</taxon>
        <taxon>Pentapetalae</taxon>
        <taxon>rosids</taxon>
        <taxon>malvids</taxon>
        <taxon>Myrtales</taxon>
        <taxon>Lythraceae</taxon>
        <taxon>Punica</taxon>
    </lineage>
</organism>